<evidence type="ECO:0000256" key="6">
    <source>
        <dbReference type="ARBA" id="ARBA00022840"/>
    </source>
</evidence>
<keyword evidence="4" id="KW-0808">Transferase</keyword>
<dbReference type="GO" id="GO:0033863">
    <property type="term" value="F:ribose 1,5-bisphosphate phosphokinase activity"/>
    <property type="evidence" value="ECO:0007669"/>
    <property type="project" value="UniProtKB-EC"/>
</dbReference>
<dbReference type="SUPFAM" id="SSF52540">
    <property type="entry name" value="P-loop containing nucleoside triphosphate hydrolases"/>
    <property type="match status" value="1"/>
</dbReference>
<dbReference type="Gene3D" id="3.40.50.300">
    <property type="entry name" value="P-loop containing nucleotide triphosphate hydrolases"/>
    <property type="match status" value="1"/>
</dbReference>
<sequence>MAGRLFTIVGPSGAGKDTVLDAALLRCSNVERVQRVITRAGDAGGEAIDGVSRATFQAMQVRGEFALWWAAHNTCYGIPVAMDHALAADRDVVFNGSRAAIPEILRKYPNVTVISLIVTPDVLRQRLIVRGRETLLDIEARLRRSNLGFTTPARTIEIDNSGPLELAVDHMVAALTPAEEPVR</sequence>
<evidence type="ECO:0000259" key="7">
    <source>
        <dbReference type="SMART" id="SM00072"/>
    </source>
</evidence>
<accession>A0A916QWS9</accession>
<comment type="caution">
    <text evidence="8">The sequence shown here is derived from an EMBL/GenBank/DDBJ whole genome shotgun (WGS) entry which is preliminary data.</text>
</comment>
<dbReference type="AlphaFoldDB" id="A0A916QWS9"/>
<feature type="domain" description="Guanylate kinase/L-type calcium channel beta subunit" evidence="7">
    <location>
        <begin position="2"/>
        <end position="179"/>
    </location>
</feature>
<evidence type="ECO:0000256" key="4">
    <source>
        <dbReference type="ARBA" id="ARBA00022679"/>
    </source>
</evidence>
<name>A0A916QWS9_9RHOB</name>
<dbReference type="GO" id="GO:0006015">
    <property type="term" value="P:5-phosphoribose 1-diphosphate biosynthetic process"/>
    <property type="evidence" value="ECO:0007669"/>
    <property type="project" value="InterPro"/>
</dbReference>
<comment type="catalytic activity">
    <reaction evidence="1">
        <text>alpha-D-ribose 1,5-bisphosphate + ATP = 5-phospho-alpha-D-ribose 1-diphosphate + ADP</text>
        <dbReference type="Rhea" id="RHEA:20109"/>
        <dbReference type="ChEBI" id="CHEBI:30616"/>
        <dbReference type="ChEBI" id="CHEBI:58017"/>
        <dbReference type="ChEBI" id="CHEBI:68688"/>
        <dbReference type="ChEBI" id="CHEBI:456216"/>
        <dbReference type="EC" id="2.7.4.23"/>
    </reaction>
</comment>
<dbReference type="RefSeq" id="WP_188673440.1">
    <property type="nucleotide sequence ID" value="NZ_BMKA01000002.1"/>
</dbReference>
<dbReference type="EMBL" id="BMKA01000002">
    <property type="protein sequence ID" value="GGA17262.1"/>
    <property type="molecule type" value="Genomic_DNA"/>
</dbReference>
<reference evidence="8" key="1">
    <citation type="journal article" date="2014" name="Int. J. Syst. Evol. Microbiol.">
        <title>Complete genome sequence of Corynebacterium casei LMG S-19264T (=DSM 44701T), isolated from a smear-ripened cheese.</title>
        <authorList>
            <consortium name="US DOE Joint Genome Institute (JGI-PGF)"/>
            <person name="Walter F."/>
            <person name="Albersmeier A."/>
            <person name="Kalinowski J."/>
            <person name="Ruckert C."/>
        </authorList>
    </citation>
    <scope>NUCLEOTIDE SEQUENCE</scope>
    <source>
        <strain evidence="8">CGMCC 1.15880</strain>
    </source>
</reference>
<organism evidence="8 9">
    <name type="scientific">Neptunicoccus cionae</name>
    <dbReference type="NCBI Taxonomy" id="2035344"/>
    <lineage>
        <taxon>Bacteria</taxon>
        <taxon>Pseudomonadati</taxon>
        <taxon>Pseudomonadota</taxon>
        <taxon>Alphaproteobacteria</taxon>
        <taxon>Rhodobacterales</taxon>
        <taxon>Paracoccaceae</taxon>
        <taxon>Neptunicoccus</taxon>
    </lineage>
</organism>
<evidence type="ECO:0000256" key="2">
    <source>
        <dbReference type="ARBA" id="ARBA00005069"/>
    </source>
</evidence>
<protein>
    <recommendedName>
        <fullName evidence="3">ribose 1,5-bisphosphate phosphokinase</fullName>
        <ecNumber evidence="3">2.7.4.23</ecNumber>
    </recommendedName>
</protein>
<keyword evidence="9" id="KW-1185">Reference proteome</keyword>
<evidence type="ECO:0000313" key="8">
    <source>
        <dbReference type="EMBL" id="GGA17262.1"/>
    </source>
</evidence>
<evidence type="ECO:0000256" key="5">
    <source>
        <dbReference type="ARBA" id="ARBA00022741"/>
    </source>
</evidence>
<dbReference type="InterPro" id="IPR008145">
    <property type="entry name" value="GK/Ca_channel_bsu"/>
</dbReference>
<dbReference type="InterPro" id="IPR012699">
    <property type="entry name" value="PhnN"/>
</dbReference>
<evidence type="ECO:0000256" key="3">
    <source>
        <dbReference type="ARBA" id="ARBA00012892"/>
    </source>
</evidence>
<reference evidence="8" key="2">
    <citation type="submission" date="2020-09" db="EMBL/GenBank/DDBJ databases">
        <authorList>
            <person name="Sun Q."/>
            <person name="Zhou Y."/>
        </authorList>
    </citation>
    <scope>NUCLEOTIDE SEQUENCE</scope>
    <source>
        <strain evidence="8">CGMCC 1.15880</strain>
    </source>
</reference>
<keyword evidence="6" id="KW-0067">ATP-binding</keyword>
<comment type="pathway">
    <text evidence="2">Metabolic intermediate biosynthesis; 5-phospho-alpha-D-ribose 1-diphosphate biosynthesis; 5-phospho-alpha-D-ribose 1-diphosphate from D-ribose 5-phosphate (route II): step 3/3.</text>
</comment>
<proteinExistence type="predicted"/>
<dbReference type="NCBIfam" id="TIGR02322">
    <property type="entry name" value="phosphon_PhnN"/>
    <property type="match status" value="1"/>
</dbReference>
<dbReference type="Proteomes" id="UP000628017">
    <property type="component" value="Unassembled WGS sequence"/>
</dbReference>
<dbReference type="EC" id="2.7.4.23" evidence="3"/>
<dbReference type="SMART" id="SM00072">
    <property type="entry name" value="GuKc"/>
    <property type="match status" value="1"/>
</dbReference>
<keyword evidence="5" id="KW-0547">Nucleotide-binding</keyword>
<evidence type="ECO:0000256" key="1">
    <source>
        <dbReference type="ARBA" id="ARBA00000373"/>
    </source>
</evidence>
<dbReference type="InterPro" id="IPR027417">
    <property type="entry name" value="P-loop_NTPase"/>
</dbReference>
<dbReference type="GO" id="GO:0005524">
    <property type="term" value="F:ATP binding"/>
    <property type="evidence" value="ECO:0007669"/>
    <property type="project" value="UniProtKB-KW"/>
</dbReference>
<gene>
    <name evidence="8" type="primary">phnN</name>
    <name evidence="8" type="ORF">GCM10011498_17300</name>
</gene>
<evidence type="ECO:0000313" key="9">
    <source>
        <dbReference type="Proteomes" id="UP000628017"/>
    </source>
</evidence>